<dbReference type="InterPro" id="IPR000560">
    <property type="entry name" value="His_Pase_clade-2"/>
</dbReference>
<dbReference type="PROSITE" id="PS00778">
    <property type="entry name" value="HIS_ACID_PHOSPHAT_2"/>
    <property type="match status" value="1"/>
</dbReference>
<dbReference type="CDD" id="cd07061">
    <property type="entry name" value="HP_HAP_like"/>
    <property type="match status" value="1"/>
</dbReference>
<evidence type="ECO:0000313" key="4">
    <source>
        <dbReference type="EMBL" id="VDN00710.1"/>
    </source>
</evidence>
<evidence type="ECO:0000313" key="5">
    <source>
        <dbReference type="Proteomes" id="UP000276776"/>
    </source>
</evidence>
<name>A0A0N5CU13_THECL</name>
<evidence type="ECO:0000313" key="6">
    <source>
        <dbReference type="WBParaSite" id="TCLT_0000372801-mRNA-1"/>
    </source>
</evidence>
<accession>A0A0N5CU13</accession>
<dbReference type="OrthoDB" id="258392at2759"/>
<dbReference type="InterPro" id="IPR033379">
    <property type="entry name" value="Acid_Pase_AS"/>
</dbReference>
<protein>
    <submittedName>
        <fullName evidence="6">Lysosomal acid phosphatase</fullName>
    </submittedName>
</protein>
<keyword evidence="5" id="KW-1185">Reference proteome</keyword>
<feature type="chain" id="PRO_5043126393" evidence="3">
    <location>
        <begin position="21"/>
        <end position="399"/>
    </location>
</feature>
<evidence type="ECO:0000256" key="1">
    <source>
        <dbReference type="ARBA" id="ARBA00000032"/>
    </source>
</evidence>
<reference evidence="6" key="1">
    <citation type="submission" date="2017-02" db="UniProtKB">
        <authorList>
            <consortium name="WormBaseParasite"/>
        </authorList>
    </citation>
    <scope>IDENTIFICATION</scope>
</reference>
<comment type="catalytic activity">
    <reaction evidence="1">
        <text>a phosphate monoester + H2O = an alcohol + phosphate</text>
        <dbReference type="Rhea" id="RHEA:15017"/>
        <dbReference type="ChEBI" id="CHEBI:15377"/>
        <dbReference type="ChEBI" id="CHEBI:30879"/>
        <dbReference type="ChEBI" id="CHEBI:43474"/>
        <dbReference type="ChEBI" id="CHEBI:67140"/>
        <dbReference type="EC" id="3.1.3.2"/>
    </reaction>
</comment>
<dbReference type="Gene3D" id="3.40.50.1240">
    <property type="entry name" value="Phosphoglycerate mutase-like"/>
    <property type="match status" value="1"/>
</dbReference>
<dbReference type="InterPro" id="IPR029033">
    <property type="entry name" value="His_PPase_superfam"/>
</dbReference>
<dbReference type="OMA" id="QICPYSQ"/>
<dbReference type="SUPFAM" id="SSF53254">
    <property type="entry name" value="Phosphoglycerate mutase-like"/>
    <property type="match status" value="1"/>
</dbReference>
<proteinExistence type="inferred from homology"/>
<dbReference type="InterPro" id="IPR050645">
    <property type="entry name" value="Histidine_acid_phosphatase"/>
</dbReference>
<dbReference type="WBParaSite" id="TCLT_0000372801-mRNA-1">
    <property type="protein sequence ID" value="TCLT_0000372801-mRNA-1"/>
    <property type="gene ID" value="TCLT_0000372801"/>
</dbReference>
<keyword evidence="3" id="KW-0732">Signal</keyword>
<dbReference type="Pfam" id="PF00328">
    <property type="entry name" value="His_Phos_2"/>
    <property type="match status" value="1"/>
</dbReference>
<dbReference type="STRING" id="103827.A0A0N5CU13"/>
<reference evidence="4 5" key="2">
    <citation type="submission" date="2018-11" db="EMBL/GenBank/DDBJ databases">
        <authorList>
            <consortium name="Pathogen Informatics"/>
        </authorList>
    </citation>
    <scope>NUCLEOTIDE SEQUENCE [LARGE SCALE GENOMIC DNA]</scope>
</reference>
<gene>
    <name evidence="4" type="ORF">TCLT_LOCUS3717</name>
</gene>
<dbReference type="EMBL" id="UYYF01004265">
    <property type="protein sequence ID" value="VDN00710.1"/>
    <property type="molecule type" value="Genomic_DNA"/>
</dbReference>
<comment type="similarity">
    <text evidence="2">Belongs to the histidine acid phosphatase family.</text>
</comment>
<organism evidence="6">
    <name type="scientific">Thelazia callipaeda</name>
    <name type="common">Oriental eyeworm</name>
    <name type="synonym">Parasitic nematode</name>
    <dbReference type="NCBI Taxonomy" id="103827"/>
    <lineage>
        <taxon>Eukaryota</taxon>
        <taxon>Metazoa</taxon>
        <taxon>Ecdysozoa</taxon>
        <taxon>Nematoda</taxon>
        <taxon>Chromadorea</taxon>
        <taxon>Rhabditida</taxon>
        <taxon>Spirurina</taxon>
        <taxon>Spiruromorpha</taxon>
        <taxon>Thelazioidea</taxon>
        <taxon>Thelaziidae</taxon>
        <taxon>Thelazia</taxon>
    </lineage>
</organism>
<dbReference type="PROSITE" id="PS00616">
    <property type="entry name" value="HIS_ACID_PHOSPHAT_1"/>
    <property type="match status" value="1"/>
</dbReference>
<dbReference type="Proteomes" id="UP000276776">
    <property type="component" value="Unassembled WGS sequence"/>
</dbReference>
<feature type="signal peptide" evidence="3">
    <location>
        <begin position="1"/>
        <end position="20"/>
    </location>
</feature>
<evidence type="ECO:0000256" key="2">
    <source>
        <dbReference type="ARBA" id="ARBA00005375"/>
    </source>
</evidence>
<dbReference type="PANTHER" id="PTHR11567">
    <property type="entry name" value="ACID PHOSPHATASE-RELATED"/>
    <property type="match status" value="1"/>
</dbReference>
<sequence length="399" mass="45952">MEYMFLLLGLYNLLISCVSSNPVTLNTTDSLQSDVKLIYVQAIWRHGDRAPHQLPYPNDLNDEKSWPRGWSHLTNVGMKQIYDLGRFFQQRYHNYVNEFNSIDVKVVTSRSERAIVSAQAMLRGFFPIENSSLQWLKDEKWQPIPFYMEKIEKNAPLLHSTTHFCPRYNALMQAEDESNSNMMQEYANFTHFLANITGIGENLNFSRLGSLLDIQREIYHNLPQPAWVHQIWPQYQNMSTIEIITKFKLTSQILKYNTIEKAKLKGGLLLGEILDRFKNVSSNKATEARKMYLYSAHDATVCALQYALNVGQNSLVPYAACLILELYQSEKNETVVKILYKNETESDYAHELQVPGCSVPCTLNQLIILTSSTTLHTIKDLNKVTIAMSFSQKQADFIH</sequence>
<dbReference type="PANTHER" id="PTHR11567:SF210">
    <property type="entry name" value="ACID PHOSPHATASE 5-RELATED"/>
    <property type="match status" value="1"/>
</dbReference>
<dbReference type="AlphaFoldDB" id="A0A0N5CU13"/>
<dbReference type="GO" id="GO:0003993">
    <property type="term" value="F:acid phosphatase activity"/>
    <property type="evidence" value="ECO:0007669"/>
    <property type="project" value="UniProtKB-EC"/>
</dbReference>
<evidence type="ECO:0000256" key="3">
    <source>
        <dbReference type="SAM" id="SignalP"/>
    </source>
</evidence>